<comment type="similarity">
    <text evidence="2">Belongs to the UDP-glycosyltransferase family.</text>
</comment>
<dbReference type="GO" id="GO:0016020">
    <property type="term" value="C:membrane"/>
    <property type="evidence" value="ECO:0007669"/>
    <property type="project" value="UniProtKB-SubCell"/>
</dbReference>
<evidence type="ECO:0000256" key="4">
    <source>
        <dbReference type="ARBA" id="ARBA00022676"/>
    </source>
</evidence>
<dbReference type="Proteomes" id="UP000095283">
    <property type="component" value="Unplaced"/>
</dbReference>
<dbReference type="Gene3D" id="3.40.50.2000">
    <property type="entry name" value="Glycogen Phosphorylase B"/>
    <property type="match status" value="1"/>
</dbReference>
<dbReference type="InterPro" id="IPR050271">
    <property type="entry name" value="UDP-glycosyltransferase"/>
</dbReference>
<sequence length="380" mass="43599">MLSRSDLLTDLINAKFDMGIVELFDYCGLGLMHLLNPHSLVVTSSSTLWDQIAIDIGMPIPPSYVPSSYAIHTDQMTFMQRLQNILSMATTVHFFRTMQEGAQKVFDQRFGSVFPRMEDLTAKASIVLTNSEPLLDFSRPTLDKVINIGGIGVSEPQKLTEEFDRILSLRKNTVLISFGSMAKSMLMPHTYRESILSAIMEMPDTTFIWKYENKTDDFAARVDNVVLSPWIPQNDLLNDIRLTAFVTHGGMASFQESVARVSGSLNILNHFKKNWKKYYTLIYHLLTLQWQKDNARRIAQMLAKRPFTAREKLIKNVEFACEFGEIPQFDPAGRHLNFIQYYLLDVLFCVVALLSLIVLFVFVMLKRVFRFYTEKKMKAA</sequence>
<dbReference type="PANTHER" id="PTHR48043:SF23">
    <property type="entry name" value="UDP-GLUCURONOSYLTRANSFERASE"/>
    <property type="match status" value="1"/>
</dbReference>
<keyword evidence="12" id="KW-1185">Reference proteome</keyword>
<keyword evidence="5" id="KW-0808">Transferase</keyword>
<dbReference type="AlphaFoldDB" id="A0A1I7WQ60"/>
<keyword evidence="9 11" id="KW-0472">Membrane</keyword>
<dbReference type="PANTHER" id="PTHR48043">
    <property type="entry name" value="EG:EG0003.4 PROTEIN-RELATED"/>
    <property type="match status" value="1"/>
</dbReference>
<evidence type="ECO:0000256" key="2">
    <source>
        <dbReference type="ARBA" id="ARBA00009995"/>
    </source>
</evidence>
<evidence type="ECO:0000256" key="6">
    <source>
        <dbReference type="ARBA" id="ARBA00022692"/>
    </source>
</evidence>
<dbReference type="EC" id="2.4.1.17" evidence="3"/>
<evidence type="ECO:0000256" key="10">
    <source>
        <dbReference type="ARBA" id="ARBA00047475"/>
    </source>
</evidence>
<keyword evidence="8 11" id="KW-1133">Transmembrane helix</keyword>
<dbReference type="InterPro" id="IPR002213">
    <property type="entry name" value="UDP_glucos_trans"/>
</dbReference>
<evidence type="ECO:0000256" key="5">
    <source>
        <dbReference type="ARBA" id="ARBA00022679"/>
    </source>
</evidence>
<evidence type="ECO:0000256" key="11">
    <source>
        <dbReference type="SAM" id="Phobius"/>
    </source>
</evidence>
<evidence type="ECO:0000256" key="8">
    <source>
        <dbReference type="ARBA" id="ARBA00022989"/>
    </source>
</evidence>
<dbReference type="Pfam" id="PF00201">
    <property type="entry name" value="UDPGT"/>
    <property type="match status" value="1"/>
</dbReference>
<feature type="transmembrane region" description="Helical" evidence="11">
    <location>
        <begin position="341"/>
        <end position="365"/>
    </location>
</feature>
<name>A0A1I7WQ60_HETBA</name>
<accession>A0A1I7WQ60</accession>
<keyword evidence="6 11" id="KW-0812">Transmembrane</keyword>
<organism evidence="12 13">
    <name type="scientific">Heterorhabditis bacteriophora</name>
    <name type="common">Entomopathogenic nematode worm</name>
    <dbReference type="NCBI Taxonomy" id="37862"/>
    <lineage>
        <taxon>Eukaryota</taxon>
        <taxon>Metazoa</taxon>
        <taxon>Ecdysozoa</taxon>
        <taxon>Nematoda</taxon>
        <taxon>Chromadorea</taxon>
        <taxon>Rhabditida</taxon>
        <taxon>Rhabditina</taxon>
        <taxon>Rhabditomorpha</taxon>
        <taxon>Strongyloidea</taxon>
        <taxon>Heterorhabditidae</taxon>
        <taxon>Heterorhabditis</taxon>
    </lineage>
</organism>
<reference evidence="13" key="1">
    <citation type="submission" date="2016-11" db="UniProtKB">
        <authorList>
            <consortium name="WormBaseParasite"/>
        </authorList>
    </citation>
    <scope>IDENTIFICATION</scope>
</reference>
<keyword evidence="7" id="KW-0732">Signal</keyword>
<evidence type="ECO:0000313" key="13">
    <source>
        <dbReference type="WBParaSite" id="Hba_07289"/>
    </source>
</evidence>
<dbReference type="SUPFAM" id="SSF53756">
    <property type="entry name" value="UDP-Glycosyltransferase/glycogen phosphorylase"/>
    <property type="match status" value="1"/>
</dbReference>
<evidence type="ECO:0000313" key="12">
    <source>
        <dbReference type="Proteomes" id="UP000095283"/>
    </source>
</evidence>
<comment type="catalytic activity">
    <reaction evidence="10">
        <text>glucuronate acceptor + UDP-alpha-D-glucuronate = acceptor beta-D-glucuronoside + UDP + H(+)</text>
        <dbReference type="Rhea" id="RHEA:21032"/>
        <dbReference type="ChEBI" id="CHEBI:15378"/>
        <dbReference type="ChEBI" id="CHEBI:58052"/>
        <dbReference type="ChEBI" id="CHEBI:58223"/>
        <dbReference type="ChEBI" id="CHEBI:132367"/>
        <dbReference type="ChEBI" id="CHEBI:132368"/>
        <dbReference type="EC" id="2.4.1.17"/>
    </reaction>
</comment>
<keyword evidence="4" id="KW-0328">Glycosyltransferase</keyword>
<dbReference type="FunFam" id="3.40.50.2000:FF:000038">
    <property type="entry name" value="UDP-GlucuronosylTransferase"/>
    <property type="match status" value="1"/>
</dbReference>
<evidence type="ECO:0000256" key="3">
    <source>
        <dbReference type="ARBA" id="ARBA00012544"/>
    </source>
</evidence>
<dbReference type="GO" id="GO:0015020">
    <property type="term" value="F:glucuronosyltransferase activity"/>
    <property type="evidence" value="ECO:0007669"/>
    <property type="project" value="UniProtKB-EC"/>
</dbReference>
<evidence type="ECO:0000256" key="9">
    <source>
        <dbReference type="ARBA" id="ARBA00023136"/>
    </source>
</evidence>
<comment type="subcellular location">
    <subcellularLocation>
        <location evidence="1">Membrane</location>
        <topology evidence="1">Single-pass membrane protein</topology>
    </subcellularLocation>
</comment>
<dbReference type="WBParaSite" id="Hba_07289">
    <property type="protein sequence ID" value="Hba_07289"/>
    <property type="gene ID" value="Hba_07289"/>
</dbReference>
<protein>
    <recommendedName>
        <fullName evidence="3">glucuronosyltransferase</fullName>
        <ecNumber evidence="3">2.4.1.17</ecNumber>
    </recommendedName>
</protein>
<evidence type="ECO:0000256" key="1">
    <source>
        <dbReference type="ARBA" id="ARBA00004167"/>
    </source>
</evidence>
<proteinExistence type="inferred from homology"/>
<evidence type="ECO:0000256" key="7">
    <source>
        <dbReference type="ARBA" id="ARBA00022729"/>
    </source>
</evidence>